<dbReference type="SUPFAM" id="SSF55315">
    <property type="entry name" value="L30e-like"/>
    <property type="match status" value="1"/>
</dbReference>
<dbReference type="AlphaFoldDB" id="A0A3D8IF68"/>
<feature type="domain" description="RNA 2-O ribose methyltransferase substrate binding" evidence="3">
    <location>
        <begin position="2"/>
        <end position="74"/>
    </location>
</feature>
<dbReference type="RefSeq" id="WP_115551144.1">
    <property type="nucleotide sequence ID" value="NZ_CAOOIB010000030.1"/>
</dbReference>
<dbReference type="InterPro" id="IPR029028">
    <property type="entry name" value="Alpha/beta_knot_MTases"/>
</dbReference>
<dbReference type="CDD" id="cd18095">
    <property type="entry name" value="SpoU-like_rRNA-MTase"/>
    <property type="match status" value="1"/>
</dbReference>
<dbReference type="InterPro" id="IPR013123">
    <property type="entry name" value="SpoU_subst-bd"/>
</dbReference>
<protein>
    <submittedName>
        <fullName evidence="4">23S rRNA (Guanosine(2251)-2'-O)-methyltransferase RlmB</fullName>
    </submittedName>
</protein>
<keyword evidence="5" id="KW-1185">Reference proteome</keyword>
<dbReference type="Gene3D" id="3.40.1280.10">
    <property type="match status" value="1"/>
</dbReference>
<dbReference type="GO" id="GO:0006396">
    <property type="term" value="P:RNA processing"/>
    <property type="evidence" value="ECO:0007669"/>
    <property type="project" value="InterPro"/>
</dbReference>
<evidence type="ECO:0000256" key="1">
    <source>
        <dbReference type="ARBA" id="ARBA00022603"/>
    </source>
</evidence>
<dbReference type="PANTHER" id="PTHR46429">
    <property type="entry name" value="23S RRNA (GUANOSINE-2'-O-)-METHYLTRANSFERASE RLMB"/>
    <property type="match status" value="1"/>
</dbReference>
<dbReference type="PANTHER" id="PTHR46429:SF1">
    <property type="entry name" value="23S RRNA (GUANOSINE-2'-O-)-METHYLTRANSFERASE RLMB"/>
    <property type="match status" value="1"/>
</dbReference>
<organism evidence="4 5">
    <name type="scientific">Helicobacter ganmani</name>
    <dbReference type="NCBI Taxonomy" id="60246"/>
    <lineage>
        <taxon>Bacteria</taxon>
        <taxon>Pseudomonadati</taxon>
        <taxon>Campylobacterota</taxon>
        <taxon>Epsilonproteobacteria</taxon>
        <taxon>Campylobacterales</taxon>
        <taxon>Helicobacteraceae</taxon>
        <taxon>Helicobacter</taxon>
    </lineage>
</organism>
<dbReference type="SMART" id="SM00967">
    <property type="entry name" value="SpoU_sub_bind"/>
    <property type="match status" value="1"/>
</dbReference>
<dbReference type="Pfam" id="PF08032">
    <property type="entry name" value="SpoU_sub_bind"/>
    <property type="match status" value="1"/>
</dbReference>
<dbReference type="Proteomes" id="UP000256650">
    <property type="component" value="Unassembled WGS sequence"/>
</dbReference>
<dbReference type="GO" id="GO:0005829">
    <property type="term" value="C:cytosol"/>
    <property type="evidence" value="ECO:0007669"/>
    <property type="project" value="TreeGrafter"/>
</dbReference>
<comment type="caution">
    <text evidence="4">The sequence shown here is derived from an EMBL/GenBank/DDBJ whole genome shotgun (WGS) entry which is preliminary data.</text>
</comment>
<dbReference type="InterPro" id="IPR029026">
    <property type="entry name" value="tRNA_m1G_MTases_N"/>
</dbReference>
<dbReference type="NCBIfam" id="TIGR00186">
    <property type="entry name" value="rRNA_methyl_3"/>
    <property type="match status" value="1"/>
</dbReference>
<evidence type="ECO:0000259" key="3">
    <source>
        <dbReference type="SMART" id="SM00967"/>
    </source>
</evidence>
<sequence length="228" mass="25007">MIVYGKHIAELVLLKHSEKIQTIYLAKEIDKKLFQAFAKLNIPLLRVDSKKAQALAKGGNHQGYLLEISPLVPLEWNAIKTMQFVLVLCGVNDVGNLGALFRSSYVLGVDGIVICGLKELKQEGVLRASAGAMLDMPFAVVHNALDVANELRLANFTLYGTNPKGTHLTQIPKGKKALFLGNEGEGLGNRILKKMDQNLAIPQKREFDSLNVSTAGAILIDRIMNGRY</sequence>
<accession>A0A3D8IF68</accession>
<dbReference type="SUPFAM" id="SSF75217">
    <property type="entry name" value="alpha/beta knot"/>
    <property type="match status" value="1"/>
</dbReference>
<dbReference type="GO" id="GO:0008173">
    <property type="term" value="F:RNA methyltransferase activity"/>
    <property type="evidence" value="ECO:0007669"/>
    <property type="project" value="InterPro"/>
</dbReference>
<dbReference type="EMBL" id="NXLS01000002">
    <property type="protein sequence ID" value="RDU63819.1"/>
    <property type="molecule type" value="Genomic_DNA"/>
</dbReference>
<dbReference type="InterPro" id="IPR029064">
    <property type="entry name" value="Ribosomal_eL30-like_sf"/>
</dbReference>
<proteinExistence type="predicted"/>
<keyword evidence="2 4" id="KW-0808">Transferase</keyword>
<reference evidence="4 5" key="1">
    <citation type="submission" date="2018-04" db="EMBL/GenBank/DDBJ databases">
        <title>Novel Campyloabacter and Helicobacter Species and Strains.</title>
        <authorList>
            <person name="Mannion A.J."/>
            <person name="Shen Z."/>
            <person name="Fox J.G."/>
        </authorList>
    </citation>
    <scope>NUCLEOTIDE SEQUENCE [LARGE SCALE GENOMIC DNA]</scope>
    <source>
        <strain evidence="4 5">MIT 99-5101</strain>
    </source>
</reference>
<evidence type="ECO:0000256" key="2">
    <source>
        <dbReference type="ARBA" id="ARBA00022679"/>
    </source>
</evidence>
<dbReference type="GO" id="GO:0003723">
    <property type="term" value="F:RNA binding"/>
    <property type="evidence" value="ECO:0007669"/>
    <property type="project" value="InterPro"/>
</dbReference>
<dbReference type="Pfam" id="PF00588">
    <property type="entry name" value="SpoU_methylase"/>
    <property type="match status" value="1"/>
</dbReference>
<dbReference type="InterPro" id="IPR004441">
    <property type="entry name" value="rRNA_MeTrfase_TrmH"/>
</dbReference>
<dbReference type="GeneID" id="82535268"/>
<dbReference type="InterPro" id="IPR001537">
    <property type="entry name" value="SpoU_MeTrfase"/>
</dbReference>
<dbReference type="OrthoDB" id="9785673at2"/>
<evidence type="ECO:0000313" key="4">
    <source>
        <dbReference type="EMBL" id="RDU63819.1"/>
    </source>
</evidence>
<gene>
    <name evidence="4" type="ORF">CQA43_03090</name>
</gene>
<keyword evidence="1 4" id="KW-0489">Methyltransferase</keyword>
<dbReference type="Gene3D" id="3.30.1330.30">
    <property type="match status" value="1"/>
</dbReference>
<name>A0A3D8IF68_9HELI</name>
<evidence type="ECO:0000313" key="5">
    <source>
        <dbReference type="Proteomes" id="UP000256650"/>
    </source>
</evidence>
<dbReference type="GO" id="GO:0032259">
    <property type="term" value="P:methylation"/>
    <property type="evidence" value="ECO:0007669"/>
    <property type="project" value="UniProtKB-KW"/>
</dbReference>